<dbReference type="PROSITE" id="PS50088">
    <property type="entry name" value="ANK_REPEAT"/>
    <property type="match status" value="1"/>
</dbReference>
<name>A0A517QU35_9PLAN</name>
<feature type="repeat" description="ANK" evidence="3">
    <location>
        <begin position="64"/>
        <end position="96"/>
    </location>
</feature>
<protein>
    <submittedName>
        <fullName evidence="4">Ankyrin repeats (3 copies)</fullName>
    </submittedName>
</protein>
<dbReference type="EMBL" id="CP036267">
    <property type="protein sequence ID" value="QDT35098.1"/>
    <property type="molecule type" value="Genomic_DNA"/>
</dbReference>
<dbReference type="KEGG" id="tpol:Mal48_43730"/>
<sequence>MEEESSKESSRVHNEKAIDQYLRNLIKSPERRLTGFTESARWGRIDLVKEFLAQGVEVDATDEYGRTALILAASGGQLDVMQLLIDEGADVNFQEPESQTTPLLALLRSLHSESIYYSGVQLLIDFGAETTPQDSDGWTAVDWAKSRIREGRIDQDFLQEFERQSEPSGKAL</sequence>
<keyword evidence="2 3" id="KW-0040">ANK repeat</keyword>
<dbReference type="InterPro" id="IPR002110">
    <property type="entry name" value="Ankyrin_rpt"/>
</dbReference>
<keyword evidence="1" id="KW-0677">Repeat</keyword>
<evidence type="ECO:0000313" key="4">
    <source>
        <dbReference type="EMBL" id="QDT35098.1"/>
    </source>
</evidence>
<dbReference type="SMART" id="SM00248">
    <property type="entry name" value="ANK"/>
    <property type="match status" value="2"/>
</dbReference>
<proteinExistence type="predicted"/>
<dbReference type="OrthoDB" id="281799at2"/>
<dbReference type="AlphaFoldDB" id="A0A517QU35"/>
<evidence type="ECO:0000256" key="1">
    <source>
        <dbReference type="ARBA" id="ARBA00022737"/>
    </source>
</evidence>
<dbReference type="Gene3D" id="1.25.40.20">
    <property type="entry name" value="Ankyrin repeat-containing domain"/>
    <property type="match status" value="1"/>
</dbReference>
<dbReference type="RefSeq" id="WP_145204115.1">
    <property type="nucleotide sequence ID" value="NZ_CP036267.1"/>
</dbReference>
<dbReference type="PANTHER" id="PTHR24171">
    <property type="entry name" value="ANKYRIN REPEAT DOMAIN-CONTAINING PROTEIN 39-RELATED"/>
    <property type="match status" value="1"/>
</dbReference>
<gene>
    <name evidence="4" type="ORF">Mal48_43730</name>
</gene>
<dbReference type="InterPro" id="IPR036770">
    <property type="entry name" value="Ankyrin_rpt-contain_sf"/>
</dbReference>
<dbReference type="SUPFAM" id="SSF48403">
    <property type="entry name" value="Ankyrin repeat"/>
    <property type="match status" value="1"/>
</dbReference>
<keyword evidence="5" id="KW-1185">Reference proteome</keyword>
<dbReference type="Proteomes" id="UP000315724">
    <property type="component" value="Chromosome"/>
</dbReference>
<accession>A0A517QU35</accession>
<organism evidence="4 5">
    <name type="scientific">Thalassoglobus polymorphus</name>
    <dbReference type="NCBI Taxonomy" id="2527994"/>
    <lineage>
        <taxon>Bacteria</taxon>
        <taxon>Pseudomonadati</taxon>
        <taxon>Planctomycetota</taxon>
        <taxon>Planctomycetia</taxon>
        <taxon>Planctomycetales</taxon>
        <taxon>Planctomycetaceae</taxon>
        <taxon>Thalassoglobus</taxon>
    </lineage>
</organism>
<reference evidence="4 5" key="1">
    <citation type="submission" date="2019-02" db="EMBL/GenBank/DDBJ databases">
        <title>Deep-cultivation of Planctomycetes and their phenomic and genomic characterization uncovers novel biology.</title>
        <authorList>
            <person name="Wiegand S."/>
            <person name="Jogler M."/>
            <person name="Boedeker C."/>
            <person name="Pinto D."/>
            <person name="Vollmers J."/>
            <person name="Rivas-Marin E."/>
            <person name="Kohn T."/>
            <person name="Peeters S.H."/>
            <person name="Heuer A."/>
            <person name="Rast P."/>
            <person name="Oberbeckmann S."/>
            <person name="Bunk B."/>
            <person name="Jeske O."/>
            <person name="Meyerdierks A."/>
            <person name="Storesund J.E."/>
            <person name="Kallscheuer N."/>
            <person name="Luecker S."/>
            <person name="Lage O.M."/>
            <person name="Pohl T."/>
            <person name="Merkel B.J."/>
            <person name="Hornburger P."/>
            <person name="Mueller R.-W."/>
            <person name="Bruemmer F."/>
            <person name="Labrenz M."/>
            <person name="Spormann A.M."/>
            <person name="Op den Camp H."/>
            <person name="Overmann J."/>
            <person name="Amann R."/>
            <person name="Jetten M.S.M."/>
            <person name="Mascher T."/>
            <person name="Medema M.H."/>
            <person name="Devos D.P."/>
            <person name="Kaster A.-K."/>
            <person name="Ovreas L."/>
            <person name="Rohde M."/>
            <person name="Galperin M.Y."/>
            <person name="Jogler C."/>
        </authorList>
    </citation>
    <scope>NUCLEOTIDE SEQUENCE [LARGE SCALE GENOMIC DNA]</scope>
    <source>
        <strain evidence="4 5">Mal48</strain>
    </source>
</reference>
<evidence type="ECO:0000256" key="2">
    <source>
        <dbReference type="ARBA" id="ARBA00023043"/>
    </source>
</evidence>
<evidence type="ECO:0000256" key="3">
    <source>
        <dbReference type="PROSITE-ProRule" id="PRU00023"/>
    </source>
</evidence>
<dbReference type="PROSITE" id="PS50297">
    <property type="entry name" value="ANK_REP_REGION"/>
    <property type="match status" value="1"/>
</dbReference>
<dbReference type="Pfam" id="PF12796">
    <property type="entry name" value="Ank_2"/>
    <property type="match status" value="1"/>
</dbReference>
<evidence type="ECO:0000313" key="5">
    <source>
        <dbReference type="Proteomes" id="UP000315724"/>
    </source>
</evidence>